<dbReference type="EMBL" id="JAZHFS010000021">
    <property type="protein sequence ID" value="MEF2114302.1"/>
    <property type="molecule type" value="Genomic_DNA"/>
</dbReference>
<evidence type="ECO:0000313" key="1">
    <source>
        <dbReference type="EMBL" id="MEF2114302.1"/>
    </source>
</evidence>
<dbReference type="Proteomes" id="UP001498469">
    <property type="component" value="Unassembled WGS sequence"/>
</dbReference>
<protein>
    <submittedName>
        <fullName evidence="1">UPF0175 family protein</fullName>
    </submittedName>
</protein>
<organism evidence="1 2">
    <name type="scientific">Clostridium frigoriphilum</name>
    <dbReference type="NCBI Taxonomy" id="443253"/>
    <lineage>
        <taxon>Bacteria</taxon>
        <taxon>Bacillati</taxon>
        <taxon>Bacillota</taxon>
        <taxon>Clostridia</taxon>
        <taxon>Eubacteriales</taxon>
        <taxon>Clostridiaceae</taxon>
        <taxon>Clostridium</taxon>
    </lineage>
</organism>
<dbReference type="InterPro" id="IPR005368">
    <property type="entry name" value="UPF0175"/>
</dbReference>
<reference evidence="1 2" key="1">
    <citation type="submission" date="2023-11" db="EMBL/GenBank/DDBJ databases">
        <title>Draft genome sequence of a psychrophilic Clostridium strain from permafrost water brine.</title>
        <authorList>
            <person name="Shcherbakova V.A."/>
            <person name="Trubitsyn V.E."/>
            <person name="Zakharyuk A.G."/>
        </authorList>
    </citation>
    <scope>NUCLEOTIDE SEQUENCE [LARGE SCALE GENOMIC DNA]</scope>
    <source>
        <strain evidence="1 2">14F</strain>
    </source>
</reference>
<gene>
    <name evidence="1" type="ORF">SJI18_18560</name>
</gene>
<proteinExistence type="predicted"/>
<dbReference type="RefSeq" id="WP_216253764.1">
    <property type="nucleotide sequence ID" value="NZ_JAZHFS010000021.1"/>
</dbReference>
<dbReference type="Pfam" id="PF03683">
    <property type="entry name" value="UPF0175"/>
    <property type="match status" value="1"/>
</dbReference>
<keyword evidence="2" id="KW-1185">Reference proteome</keyword>
<accession>A0ABU7USE7</accession>
<evidence type="ECO:0000313" key="2">
    <source>
        <dbReference type="Proteomes" id="UP001498469"/>
    </source>
</evidence>
<sequence length="72" mass="8014">MNTQPTTFEVTLPEELIPFLNKISGDSIDQKVRVAFALNLFTNKTVTLEKSAELSGLSLLDFMDVLEKQGII</sequence>
<name>A0ABU7USE7_9CLOT</name>
<comment type="caution">
    <text evidence="1">The sequence shown here is derived from an EMBL/GenBank/DDBJ whole genome shotgun (WGS) entry which is preliminary data.</text>
</comment>